<keyword evidence="4" id="KW-1185">Reference proteome</keyword>
<comment type="caution">
    <text evidence="3">The sequence shown here is derived from an EMBL/GenBank/DDBJ whole genome shotgun (WGS) entry which is preliminary data.</text>
</comment>
<dbReference type="Pfam" id="PF01381">
    <property type="entry name" value="HTH_3"/>
    <property type="match status" value="1"/>
</dbReference>
<feature type="domain" description="HTH cro/C1-type" evidence="2">
    <location>
        <begin position="55"/>
        <end position="91"/>
    </location>
</feature>
<organism evidence="3 4">
    <name type="scientific">Filimonas effusa</name>
    <dbReference type="NCBI Taxonomy" id="2508721"/>
    <lineage>
        <taxon>Bacteria</taxon>
        <taxon>Pseudomonadati</taxon>
        <taxon>Bacteroidota</taxon>
        <taxon>Chitinophagia</taxon>
        <taxon>Chitinophagales</taxon>
        <taxon>Chitinophagaceae</taxon>
        <taxon>Filimonas</taxon>
    </lineage>
</organism>
<dbReference type="Proteomes" id="UP000290545">
    <property type="component" value="Unassembled WGS sequence"/>
</dbReference>
<gene>
    <name evidence="3" type="ORF">ESB13_18050</name>
</gene>
<evidence type="ECO:0000259" key="2">
    <source>
        <dbReference type="PROSITE" id="PS50943"/>
    </source>
</evidence>
<dbReference type="PANTHER" id="PTHR46558:SF4">
    <property type="entry name" value="DNA-BIDING PHAGE PROTEIN"/>
    <property type="match status" value="1"/>
</dbReference>
<dbReference type="InterPro" id="IPR001387">
    <property type="entry name" value="Cro/C1-type_HTH"/>
</dbReference>
<dbReference type="GO" id="GO:0003677">
    <property type="term" value="F:DNA binding"/>
    <property type="evidence" value="ECO:0007669"/>
    <property type="project" value="UniProtKB-KW"/>
</dbReference>
<accession>A0A4Q1D326</accession>
<dbReference type="CDD" id="cd00093">
    <property type="entry name" value="HTH_XRE"/>
    <property type="match status" value="1"/>
</dbReference>
<dbReference type="SMART" id="SM00530">
    <property type="entry name" value="HTH_XRE"/>
    <property type="match status" value="1"/>
</dbReference>
<dbReference type="OrthoDB" id="671638at2"/>
<dbReference type="SUPFAM" id="SSF47413">
    <property type="entry name" value="lambda repressor-like DNA-binding domains"/>
    <property type="match status" value="2"/>
</dbReference>
<reference evidence="3 4" key="1">
    <citation type="submission" date="2019-01" db="EMBL/GenBank/DDBJ databases">
        <title>Filimonas sp. strain TTM-71.</title>
        <authorList>
            <person name="Chen W.-M."/>
        </authorList>
    </citation>
    <scope>NUCLEOTIDE SEQUENCE [LARGE SCALE GENOMIC DNA]</scope>
    <source>
        <strain evidence="3 4">TTM-71</strain>
    </source>
</reference>
<proteinExistence type="predicted"/>
<evidence type="ECO:0000256" key="1">
    <source>
        <dbReference type="ARBA" id="ARBA00023125"/>
    </source>
</evidence>
<dbReference type="Gene3D" id="1.10.260.40">
    <property type="entry name" value="lambda repressor-like DNA-binding domains"/>
    <property type="match status" value="1"/>
</dbReference>
<dbReference type="PANTHER" id="PTHR46558">
    <property type="entry name" value="TRACRIPTIONAL REGULATORY PROTEIN-RELATED-RELATED"/>
    <property type="match status" value="1"/>
</dbReference>
<dbReference type="PROSITE" id="PS50943">
    <property type="entry name" value="HTH_CROC1"/>
    <property type="match status" value="1"/>
</dbReference>
<dbReference type="EMBL" id="SDHZ01000003">
    <property type="protein sequence ID" value="RXK81699.1"/>
    <property type="molecule type" value="Genomic_DNA"/>
</dbReference>
<dbReference type="RefSeq" id="WP_129005096.1">
    <property type="nucleotide sequence ID" value="NZ_SDHZ01000003.1"/>
</dbReference>
<sequence length="120" mass="14073">MLQKEVAKFIGVTEDCVTLWENNRSKPMVKYYPKIIEFLGYFPFEIDISSFAGKIKYYRYINGFTQEDLARNLGINESTIFHYEKGTHKPNGRIRQILSLLLSEVDRHISINPEKSCIYT</sequence>
<evidence type="ECO:0000313" key="4">
    <source>
        <dbReference type="Proteomes" id="UP000290545"/>
    </source>
</evidence>
<protein>
    <submittedName>
        <fullName evidence="3">Transcriptional regulator</fullName>
    </submittedName>
</protein>
<evidence type="ECO:0000313" key="3">
    <source>
        <dbReference type="EMBL" id="RXK81699.1"/>
    </source>
</evidence>
<dbReference type="InterPro" id="IPR010982">
    <property type="entry name" value="Lambda_DNA-bd_dom_sf"/>
</dbReference>
<dbReference type="AlphaFoldDB" id="A0A4Q1D326"/>
<name>A0A4Q1D326_9BACT</name>
<keyword evidence="1" id="KW-0238">DNA-binding</keyword>